<feature type="binding site" evidence="8 11">
    <location>
        <position position="121"/>
    </location>
    <ligand>
        <name>Mg(2+)</name>
        <dbReference type="ChEBI" id="CHEBI:18420"/>
    </ligand>
</feature>
<evidence type="ECO:0000313" key="12">
    <source>
        <dbReference type="EMBL" id="ACL71970.1"/>
    </source>
</evidence>
<dbReference type="PANTHER" id="PTHR20881">
    <property type="entry name" value="3-METHYL-2-OXOBUTANOATE HYDROXYMETHYLTRANSFERASE"/>
    <property type="match status" value="1"/>
</dbReference>
<sequence length="271" mass="28814">MSVHSPQTRITTRRLQEMRASRTPIACLTAYDAGFAAVLDAAGVDVVLVGDSLGMVVQGLETTVPVTLEHMIYHTSLAARGTRRALLMADMPFMSYASPEQALANAARLIQEGGAQMVKLEGDGAQEAVVASLSRHGIPVCAHLGLRPQYIHKLGGYRVQGRDSHAAERMIHDAVALQNAGADLLLLECVPALLAAEIRGMVDIPVIGIGAGVECDGQILVLQDVLGMTARPPRFTKDFLAEAGSIRGAVEAYVSAVRERRFPGPEHGFSA</sequence>
<name>B8GNA9_THISH</name>
<dbReference type="eggNOG" id="COG0413">
    <property type="taxonomic scope" value="Bacteria"/>
</dbReference>
<dbReference type="AlphaFoldDB" id="B8GNA9"/>
<dbReference type="CDD" id="cd06557">
    <property type="entry name" value="KPHMT-like"/>
    <property type="match status" value="1"/>
</dbReference>
<dbReference type="Pfam" id="PF02548">
    <property type="entry name" value="Pantoate_transf"/>
    <property type="match status" value="1"/>
</dbReference>
<dbReference type="InterPro" id="IPR015813">
    <property type="entry name" value="Pyrv/PenolPyrv_kinase-like_dom"/>
</dbReference>
<evidence type="ECO:0000256" key="1">
    <source>
        <dbReference type="ARBA" id="ARBA00005033"/>
    </source>
</evidence>
<keyword evidence="13" id="KW-1185">Reference proteome</keyword>
<keyword evidence="8 11" id="KW-0460">Magnesium</keyword>
<dbReference type="PANTHER" id="PTHR20881:SF0">
    <property type="entry name" value="3-METHYL-2-OXOBUTANOATE HYDROXYMETHYLTRANSFERASE"/>
    <property type="match status" value="1"/>
</dbReference>
<dbReference type="GO" id="GO:0008168">
    <property type="term" value="F:methyltransferase activity"/>
    <property type="evidence" value="ECO:0007669"/>
    <property type="project" value="UniProtKB-KW"/>
</dbReference>
<dbReference type="OrthoDB" id="9781789at2"/>
<keyword evidence="4 8" id="KW-0566">Pantothenate biosynthesis</keyword>
<comment type="cofactor">
    <cofactor evidence="8 11">
        <name>Mg(2+)</name>
        <dbReference type="ChEBI" id="CHEBI:18420"/>
    </cofactor>
    <text evidence="8 11">Binds 1 Mg(2+) ion per subunit.</text>
</comment>
<evidence type="ECO:0000256" key="4">
    <source>
        <dbReference type="ARBA" id="ARBA00022655"/>
    </source>
</evidence>
<evidence type="ECO:0000256" key="7">
    <source>
        <dbReference type="ARBA" id="ARBA00056497"/>
    </source>
</evidence>
<dbReference type="Proteomes" id="UP000002383">
    <property type="component" value="Chromosome"/>
</dbReference>
<comment type="subcellular location">
    <subcellularLocation>
        <location evidence="8">Cytoplasm</location>
    </subcellularLocation>
</comment>
<comment type="subunit">
    <text evidence="3 8">Homodecamer; pentamer of dimers.</text>
</comment>
<dbReference type="PIRSF" id="PIRSF000388">
    <property type="entry name" value="Pantoate_hydroxy_MeTrfase"/>
    <property type="match status" value="1"/>
</dbReference>
<dbReference type="InterPro" id="IPR040442">
    <property type="entry name" value="Pyrv_kinase-like_dom_sf"/>
</dbReference>
<evidence type="ECO:0000313" key="13">
    <source>
        <dbReference type="Proteomes" id="UP000002383"/>
    </source>
</evidence>
<evidence type="ECO:0000256" key="2">
    <source>
        <dbReference type="ARBA" id="ARBA00008676"/>
    </source>
</evidence>
<keyword evidence="8" id="KW-0963">Cytoplasm</keyword>
<feature type="active site" description="Proton acceptor" evidence="8 9">
    <location>
        <position position="188"/>
    </location>
</feature>
<feature type="binding site" evidence="8 10">
    <location>
        <begin position="51"/>
        <end position="52"/>
    </location>
    <ligand>
        <name>3-methyl-2-oxobutanoate</name>
        <dbReference type="ChEBI" id="CHEBI:11851"/>
    </ligand>
</feature>
<protein>
    <recommendedName>
        <fullName evidence="8">3-methyl-2-oxobutanoate hydroxymethyltransferase</fullName>
        <ecNumber evidence="8">2.1.2.11</ecNumber>
    </recommendedName>
    <alternativeName>
        <fullName evidence="8">Ketopantoate hydroxymethyltransferase</fullName>
        <shortName evidence="8">KPHMT</shortName>
    </alternativeName>
</protein>
<keyword evidence="12" id="KW-0489">Methyltransferase</keyword>
<dbReference type="GO" id="GO:0005737">
    <property type="term" value="C:cytoplasm"/>
    <property type="evidence" value="ECO:0007669"/>
    <property type="project" value="UniProtKB-SubCell"/>
</dbReference>
<evidence type="ECO:0000256" key="10">
    <source>
        <dbReference type="PIRSR" id="PIRSR000388-2"/>
    </source>
</evidence>
<evidence type="ECO:0000256" key="6">
    <source>
        <dbReference type="ARBA" id="ARBA00022723"/>
    </source>
</evidence>
<feature type="binding site" evidence="8 11">
    <location>
        <position position="51"/>
    </location>
    <ligand>
        <name>Mg(2+)</name>
        <dbReference type="ChEBI" id="CHEBI:18420"/>
    </ligand>
</feature>
<evidence type="ECO:0000256" key="11">
    <source>
        <dbReference type="PIRSR" id="PIRSR000388-3"/>
    </source>
</evidence>
<comment type="pathway">
    <text evidence="1 8">Cofactor biosynthesis; (R)-pantothenate biosynthesis; (R)-pantoate from 3-methyl-2-oxobutanoate: step 1/2.</text>
</comment>
<dbReference type="InterPro" id="IPR003700">
    <property type="entry name" value="Pantoate_hydroxy_MeTrfase"/>
</dbReference>
<reference evidence="12 13" key="1">
    <citation type="journal article" date="2011" name="Stand. Genomic Sci.">
        <title>Complete genome sequence of 'Thioalkalivibrio sulfidophilus' HL-EbGr7.</title>
        <authorList>
            <person name="Muyzer G."/>
            <person name="Sorokin D.Y."/>
            <person name="Mavromatis K."/>
            <person name="Lapidus A."/>
            <person name="Clum A."/>
            <person name="Ivanova N."/>
            <person name="Pati A."/>
            <person name="d'Haeseleer P."/>
            <person name="Woyke T."/>
            <person name="Kyrpides N.C."/>
        </authorList>
    </citation>
    <scope>NUCLEOTIDE SEQUENCE [LARGE SCALE GENOMIC DNA]</scope>
    <source>
        <strain evidence="12 13">HL-EbGR7</strain>
    </source>
</reference>
<keyword evidence="6 8" id="KW-0479">Metal-binding</keyword>
<dbReference type="RefSeq" id="WP_012637458.1">
    <property type="nucleotide sequence ID" value="NC_011901.1"/>
</dbReference>
<dbReference type="KEGG" id="tgr:Tgr7_0879"/>
<dbReference type="EMBL" id="CP001339">
    <property type="protein sequence ID" value="ACL71970.1"/>
    <property type="molecule type" value="Genomic_DNA"/>
</dbReference>
<feature type="binding site" evidence="8 10">
    <location>
        <position position="90"/>
    </location>
    <ligand>
        <name>3-methyl-2-oxobutanoate</name>
        <dbReference type="ChEBI" id="CHEBI:11851"/>
    </ligand>
</feature>
<organism evidence="12 13">
    <name type="scientific">Thioalkalivibrio sulfidiphilus (strain HL-EbGR7)</name>
    <dbReference type="NCBI Taxonomy" id="396588"/>
    <lineage>
        <taxon>Bacteria</taxon>
        <taxon>Pseudomonadati</taxon>
        <taxon>Pseudomonadota</taxon>
        <taxon>Gammaproteobacteria</taxon>
        <taxon>Chromatiales</taxon>
        <taxon>Ectothiorhodospiraceae</taxon>
        <taxon>Thioalkalivibrio</taxon>
    </lineage>
</organism>
<dbReference type="NCBIfam" id="TIGR00222">
    <property type="entry name" value="panB"/>
    <property type="match status" value="1"/>
</dbReference>
<comment type="function">
    <text evidence="7 8">Catalyzes the reversible reaction in which hydroxymethyl group from 5,10-methylenetetrahydrofolate is transferred onto alpha-ketoisovalerate to form ketopantoate.</text>
</comment>
<feature type="binding site" evidence="8 11">
    <location>
        <position position="90"/>
    </location>
    <ligand>
        <name>Mg(2+)</name>
        <dbReference type="ChEBI" id="CHEBI:18420"/>
    </ligand>
</feature>
<evidence type="ECO:0000256" key="5">
    <source>
        <dbReference type="ARBA" id="ARBA00022679"/>
    </source>
</evidence>
<comment type="similarity">
    <text evidence="2 8">Belongs to the PanB family.</text>
</comment>
<feature type="binding site" evidence="8 10">
    <location>
        <position position="119"/>
    </location>
    <ligand>
        <name>3-methyl-2-oxobutanoate</name>
        <dbReference type="ChEBI" id="CHEBI:11851"/>
    </ligand>
</feature>
<dbReference type="SUPFAM" id="SSF51621">
    <property type="entry name" value="Phosphoenolpyruvate/pyruvate domain"/>
    <property type="match status" value="1"/>
</dbReference>
<dbReference type="HAMAP" id="MF_00156">
    <property type="entry name" value="PanB"/>
    <property type="match status" value="1"/>
</dbReference>
<evidence type="ECO:0000256" key="9">
    <source>
        <dbReference type="PIRSR" id="PIRSR000388-1"/>
    </source>
</evidence>
<dbReference type="STRING" id="396588.Tgr7_0879"/>
<evidence type="ECO:0000256" key="3">
    <source>
        <dbReference type="ARBA" id="ARBA00011424"/>
    </source>
</evidence>
<dbReference type="FunFam" id="3.20.20.60:FF:000003">
    <property type="entry name" value="3-methyl-2-oxobutanoate hydroxymethyltransferase"/>
    <property type="match status" value="1"/>
</dbReference>
<dbReference type="GO" id="GO:0000287">
    <property type="term" value="F:magnesium ion binding"/>
    <property type="evidence" value="ECO:0007669"/>
    <property type="project" value="TreeGrafter"/>
</dbReference>
<accession>B8GNA9</accession>
<dbReference type="Gene3D" id="3.20.20.60">
    <property type="entry name" value="Phosphoenolpyruvate-binding domains"/>
    <property type="match status" value="1"/>
</dbReference>
<dbReference type="UniPathway" id="UPA00028">
    <property type="reaction ID" value="UER00003"/>
</dbReference>
<dbReference type="HOGENOM" id="CLU_036645_1_0_6"/>
<evidence type="ECO:0000256" key="8">
    <source>
        <dbReference type="HAMAP-Rule" id="MF_00156"/>
    </source>
</evidence>
<dbReference type="GO" id="GO:0003864">
    <property type="term" value="F:3-methyl-2-oxobutanoate hydroxymethyltransferase activity"/>
    <property type="evidence" value="ECO:0007669"/>
    <property type="project" value="UniProtKB-UniRule"/>
</dbReference>
<gene>
    <name evidence="8" type="primary">panB</name>
    <name evidence="12" type="ordered locus">Tgr7_0879</name>
</gene>
<dbReference type="NCBIfam" id="NF001452">
    <property type="entry name" value="PRK00311.1"/>
    <property type="match status" value="1"/>
</dbReference>
<proteinExistence type="inferred from homology"/>
<comment type="catalytic activity">
    <reaction evidence="8">
        <text>(6R)-5,10-methylene-5,6,7,8-tetrahydrofolate + 3-methyl-2-oxobutanoate + H2O = 2-dehydropantoate + (6S)-5,6,7,8-tetrahydrofolate</text>
        <dbReference type="Rhea" id="RHEA:11824"/>
        <dbReference type="ChEBI" id="CHEBI:11561"/>
        <dbReference type="ChEBI" id="CHEBI:11851"/>
        <dbReference type="ChEBI" id="CHEBI:15377"/>
        <dbReference type="ChEBI" id="CHEBI:15636"/>
        <dbReference type="ChEBI" id="CHEBI:57453"/>
        <dbReference type="EC" id="2.1.2.11"/>
    </reaction>
</comment>
<dbReference type="GO" id="GO:0015940">
    <property type="term" value="P:pantothenate biosynthetic process"/>
    <property type="evidence" value="ECO:0007669"/>
    <property type="project" value="UniProtKB-UniRule"/>
</dbReference>
<dbReference type="EC" id="2.1.2.11" evidence="8"/>
<dbReference type="GO" id="GO:0032259">
    <property type="term" value="P:methylation"/>
    <property type="evidence" value="ECO:0007669"/>
    <property type="project" value="UniProtKB-KW"/>
</dbReference>
<keyword evidence="5 8" id="KW-0808">Transferase</keyword>